<keyword evidence="4" id="KW-1185">Reference proteome</keyword>
<organism evidence="3 4">
    <name type="scientific">Tricholomella constricta</name>
    <dbReference type="NCBI Taxonomy" id="117010"/>
    <lineage>
        <taxon>Eukaryota</taxon>
        <taxon>Fungi</taxon>
        <taxon>Dikarya</taxon>
        <taxon>Basidiomycota</taxon>
        <taxon>Agaricomycotina</taxon>
        <taxon>Agaricomycetes</taxon>
        <taxon>Agaricomycetidae</taxon>
        <taxon>Agaricales</taxon>
        <taxon>Tricholomatineae</taxon>
        <taxon>Lyophyllaceae</taxon>
        <taxon>Tricholomella</taxon>
    </lineage>
</organism>
<dbReference type="EMBL" id="JAACJP010000010">
    <property type="protein sequence ID" value="KAF5381721.1"/>
    <property type="molecule type" value="Genomic_DNA"/>
</dbReference>
<evidence type="ECO:0000256" key="1">
    <source>
        <dbReference type="ARBA" id="ARBA00005788"/>
    </source>
</evidence>
<name>A0A8H5HDW3_9AGAR</name>
<dbReference type="AlphaFoldDB" id="A0A8H5HDW3"/>
<proteinExistence type="inferred from homology"/>
<dbReference type="InterPro" id="IPR013902">
    <property type="entry name" value="Mug135-like_C"/>
</dbReference>
<sequence length="141" mass="14679">MSYKKARISQEVGTSTKDQVGAGAVYESPLIAQHAGGDVAPPWFAPTENAIMGLSRLATITHNLLSGDGHARPFVVVPFPNGAMPTDPPHNLPALVNVAIINALTGPQSTAYLQGYGVPVPNQVAARRTALRAVVGCTVEV</sequence>
<feature type="domain" description="Mug135-like C-terminal" evidence="2">
    <location>
        <begin position="62"/>
        <end position="138"/>
    </location>
</feature>
<comment type="similarity">
    <text evidence="1">Belongs to the UPF0612 family.</text>
</comment>
<evidence type="ECO:0000313" key="3">
    <source>
        <dbReference type="EMBL" id="KAF5381721.1"/>
    </source>
</evidence>
<evidence type="ECO:0000259" key="2">
    <source>
        <dbReference type="Pfam" id="PF08593"/>
    </source>
</evidence>
<dbReference type="OrthoDB" id="3230244at2759"/>
<accession>A0A8H5HDW3</accession>
<reference evidence="3 4" key="1">
    <citation type="journal article" date="2020" name="ISME J.">
        <title>Uncovering the hidden diversity of litter-decomposition mechanisms in mushroom-forming fungi.</title>
        <authorList>
            <person name="Floudas D."/>
            <person name="Bentzer J."/>
            <person name="Ahren D."/>
            <person name="Johansson T."/>
            <person name="Persson P."/>
            <person name="Tunlid A."/>
        </authorList>
    </citation>
    <scope>NUCLEOTIDE SEQUENCE [LARGE SCALE GENOMIC DNA]</scope>
    <source>
        <strain evidence="3 4">CBS 661.87</strain>
    </source>
</reference>
<dbReference type="Proteomes" id="UP000565441">
    <property type="component" value="Unassembled WGS sequence"/>
</dbReference>
<protein>
    <recommendedName>
        <fullName evidence="2">Mug135-like C-terminal domain-containing protein</fullName>
    </recommendedName>
</protein>
<comment type="caution">
    <text evidence="3">The sequence shown here is derived from an EMBL/GenBank/DDBJ whole genome shotgun (WGS) entry which is preliminary data.</text>
</comment>
<evidence type="ECO:0000313" key="4">
    <source>
        <dbReference type="Proteomes" id="UP000565441"/>
    </source>
</evidence>
<gene>
    <name evidence="3" type="ORF">D9615_005626</name>
</gene>
<dbReference type="Pfam" id="PF08593">
    <property type="entry name" value="Mug135_C"/>
    <property type="match status" value="1"/>
</dbReference>